<dbReference type="PANTHER" id="PTHR46410:SF26">
    <property type="entry name" value="BULB-TYPE LECTIN DOMAIN-CONTAINING PROTEIN-RELATED"/>
    <property type="match status" value="1"/>
</dbReference>
<dbReference type="Gramene" id="mRNA:HanXRQr2_Chr14g0667401">
    <property type="protein sequence ID" value="CDS:HanXRQr2_Chr14g0667401.1"/>
    <property type="gene ID" value="HanXRQr2_Chr14g0667401"/>
</dbReference>
<dbReference type="SUPFAM" id="SSF46774">
    <property type="entry name" value="ARID-like"/>
    <property type="match status" value="1"/>
</dbReference>
<keyword evidence="3" id="KW-1185">Reference proteome</keyword>
<feature type="domain" description="ARID" evidence="1">
    <location>
        <begin position="108"/>
        <end position="179"/>
    </location>
</feature>
<accession>A0A9K3EEQ3</accession>
<evidence type="ECO:0000259" key="1">
    <source>
        <dbReference type="PROSITE" id="PS51011"/>
    </source>
</evidence>
<gene>
    <name evidence="2" type="ORF">HanXRQr2_Chr14g0667401</name>
</gene>
<sequence>MVKFTGDKCKLFTTFSVPLNNNISAKTGLTKEEEMGVIEKQKMMNKETEFMVFKTNYLNNYFEKLEISSNEPDWNVMILQTMKFKEFLDCKALLDMMDDDEYIGKYKFILQTKFEEMVEWFITKKLGVTTRPTPAYASNNRKVSLLDLYLEIEKEGGHRRMTENNLWSKIWDSSTVMVN</sequence>
<dbReference type="PANTHER" id="PTHR46410">
    <property type="entry name" value="AT-RICH INTERACTIVE DOMAIN-CONTAINING PROTEIN 2"/>
    <property type="match status" value="1"/>
</dbReference>
<dbReference type="Gene3D" id="1.10.150.60">
    <property type="entry name" value="ARID DNA-binding domain"/>
    <property type="match status" value="1"/>
</dbReference>
<dbReference type="Pfam" id="PF01388">
    <property type="entry name" value="ARID"/>
    <property type="match status" value="1"/>
</dbReference>
<comment type="caution">
    <text evidence="2">The sequence shown here is derived from an EMBL/GenBank/DDBJ whole genome shotgun (WGS) entry which is preliminary data.</text>
</comment>
<dbReference type="InterPro" id="IPR001606">
    <property type="entry name" value="ARID_dom"/>
</dbReference>
<organism evidence="2 3">
    <name type="scientific">Helianthus annuus</name>
    <name type="common">Common sunflower</name>
    <dbReference type="NCBI Taxonomy" id="4232"/>
    <lineage>
        <taxon>Eukaryota</taxon>
        <taxon>Viridiplantae</taxon>
        <taxon>Streptophyta</taxon>
        <taxon>Embryophyta</taxon>
        <taxon>Tracheophyta</taxon>
        <taxon>Spermatophyta</taxon>
        <taxon>Magnoliopsida</taxon>
        <taxon>eudicotyledons</taxon>
        <taxon>Gunneridae</taxon>
        <taxon>Pentapetalae</taxon>
        <taxon>asterids</taxon>
        <taxon>campanulids</taxon>
        <taxon>Asterales</taxon>
        <taxon>Asteraceae</taxon>
        <taxon>Asteroideae</taxon>
        <taxon>Heliantheae alliance</taxon>
        <taxon>Heliantheae</taxon>
        <taxon>Helianthus</taxon>
    </lineage>
</organism>
<evidence type="ECO:0000313" key="3">
    <source>
        <dbReference type="Proteomes" id="UP000215914"/>
    </source>
</evidence>
<dbReference type="AlphaFoldDB" id="A0A9K3EEQ3"/>
<reference evidence="2" key="2">
    <citation type="submission" date="2020-06" db="EMBL/GenBank/DDBJ databases">
        <title>Helianthus annuus Genome sequencing and assembly Release 2.</title>
        <authorList>
            <person name="Gouzy J."/>
            <person name="Langlade N."/>
            <person name="Munos S."/>
        </authorList>
    </citation>
    <scope>NUCLEOTIDE SEQUENCE</scope>
    <source>
        <tissue evidence="2">Leaves</tissue>
    </source>
</reference>
<dbReference type="GO" id="GO:0003677">
    <property type="term" value="F:DNA binding"/>
    <property type="evidence" value="ECO:0007669"/>
    <property type="project" value="InterPro"/>
</dbReference>
<dbReference type="PROSITE" id="PS51011">
    <property type="entry name" value="ARID"/>
    <property type="match status" value="1"/>
</dbReference>
<reference evidence="2" key="1">
    <citation type="journal article" date="2017" name="Nature">
        <title>The sunflower genome provides insights into oil metabolism, flowering and Asterid evolution.</title>
        <authorList>
            <person name="Badouin H."/>
            <person name="Gouzy J."/>
            <person name="Grassa C.J."/>
            <person name="Murat F."/>
            <person name="Staton S.E."/>
            <person name="Cottret L."/>
            <person name="Lelandais-Briere C."/>
            <person name="Owens G.L."/>
            <person name="Carrere S."/>
            <person name="Mayjonade B."/>
            <person name="Legrand L."/>
            <person name="Gill N."/>
            <person name="Kane N.C."/>
            <person name="Bowers J.E."/>
            <person name="Hubner S."/>
            <person name="Bellec A."/>
            <person name="Berard A."/>
            <person name="Berges H."/>
            <person name="Blanchet N."/>
            <person name="Boniface M.C."/>
            <person name="Brunel D."/>
            <person name="Catrice O."/>
            <person name="Chaidir N."/>
            <person name="Claudel C."/>
            <person name="Donnadieu C."/>
            <person name="Faraut T."/>
            <person name="Fievet G."/>
            <person name="Helmstetter N."/>
            <person name="King M."/>
            <person name="Knapp S.J."/>
            <person name="Lai Z."/>
            <person name="Le Paslier M.C."/>
            <person name="Lippi Y."/>
            <person name="Lorenzon L."/>
            <person name="Mandel J.R."/>
            <person name="Marage G."/>
            <person name="Marchand G."/>
            <person name="Marquand E."/>
            <person name="Bret-Mestries E."/>
            <person name="Morien E."/>
            <person name="Nambeesan S."/>
            <person name="Nguyen T."/>
            <person name="Pegot-Espagnet P."/>
            <person name="Pouilly N."/>
            <person name="Raftis F."/>
            <person name="Sallet E."/>
            <person name="Schiex T."/>
            <person name="Thomas J."/>
            <person name="Vandecasteele C."/>
            <person name="Vares D."/>
            <person name="Vear F."/>
            <person name="Vautrin S."/>
            <person name="Crespi M."/>
            <person name="Mangin B."/>
            <person name="Burke J.M."/>
            <person name="Salse J."/>
            <person name="Munos S."/>
            <person name="Vincourt P."/>
            <person name="Rieseberg L.H."/>
            <person name="Langlade N.B."/>
        </authorList>
    </citation>
    <scope>NUCLEOTIDE SEQUENCE</scope>
    <source>
        <tissue evidence="2">Leaves</tissue>
    </source>
</reference>
<dbReference type="Proteomes" id="UP000215914">
    <property type="component" value="Unassembled WGS sequence"/>
</dbReference>
<name>A0A9K3EEQ3_HELAN</name>
<dbReference type="InterPro" id="IPR036431">
    <property type="entry name" value="ARID_dom_sf"/>
</dbReference>
<proteinExistence type="predicted"/>
<dbReference type="EMBL" id="MNCJ02000329">
    <property type="protein sequence ID" value="KAF5771154.1"/>
    <property type="molecule type" value="Genomic_DNA"/>
</dbReference>
<evidence type="ECO:0000313" key="2">
    <source>
        <dbReference type="EMBL" id="KAF5771154.1"/>
    </source>
</evidence>
<protein>
    <submittedName>
        <fullName evidence="2">Transcription factor &amp; chromatin remodeling ARID family</fullName>
    </submittedName>
</protein>